<sequence>MWSLFFPLLLVILVSLPKGLLPEALSPVLTVIFSILSGVFFLYFIYLWFAEPIKAYALREQDLSYRSGLLFRKVITQPIARIQHVELKRGPLDRRFELAKLQVFSAGGAMHTFEIPGLELKKAQAIRQFILSHKGGSNDG</sequence>
<dbReference type="OrthoDB" id="1750577at2"/>
<accession>A0A5R9IIN1</accession>
<gene>
    <name evidence="3" type="ORF">FE810_08585</name>
</gene>
<proteinExistence type="predicted"/>
<dbReference type="PANTHER" id="PTHR34473">
    <property type="entry name" value="UPF0699 TRANSMEMBRANE PROTEIN YDBS"/>
    <property type="match status" value="1"/>
</dbReference>
<evidence type="ECO:0000313" key="3">
    <source>
        <dbReference type="EMBL" id="TLU65410.1"/>
    </source>
</evidence>
<dbReference type="PANTHER" id="PTHR34473:SF2">
    <property type="entry name" value="UPF0699 TRANSMEMBRANE PROTEIN YDBT"/>
    <property type="match status" value="1"/>
</dbReference>
<comment type="caution">
    <text evidence="3">The sequence shown here is derived from an EMBL/GenBank/DDBJ whole genome shotgun (WGS) entry which is preliminary data.</text>
</comment>
<feature type="domain" description="YdbS-like PH" evidence="2">
    <location>
        <begin position="56"/>
        <end position="130"/>
    </location>
</feature>
<protein>
    <submittedName>
        <fullName evidence="3">PH domain-containing protein</fullName>
    </submittedName>
</protein>
<feature type="transmembrane region" description="Helical" evidence="1">
    <location>
        <begin position="27"/>
        <end position="49"/>
    </location>
</feature>
<dbReference type="InterPro" id="IPR005182">
    <property type="entry name" value="YdbS-like_PH"/>
</dbReference>
<keyword evidence="1" id="KW-0812">Transmembrane</keyword>
<evidence type="ECO:0000313" key="4">
    <source>
        <dbReference type="Proteomes" id="UP000307790"/>
    </source>
</evidence>
<dbReference type="EMBL" id="VCBC01000007">
    <property type="protein sequence ID" value="TLU65410.1"/>
    <property type="molecule type" value="Genomic_DNA"/>
</dbReference>
<keyword evidence="1" id="KW-1133">Transmembrane helix</keyword>
<evidence type="ECO:0000256" key="1">
    <source>
        <dbReference type="SAM" id="Phobius"/>
    </source>
</evidence>
<evidence type="ECO:0000259" key="2">
    <source>
        <dbReference type="Pfam" id="PF03703"/>
    </source>
</evidence>
<keyword evidence="4" id="KW-1185">Reference proteome</keyword>
<dbReference type="Proteomes" id="UP000307790">
    <property type="component" value="Unassembled WGS sequence"/>
</dbReference>
<dbReference type="Pfam" id="PF03703">
    <property type="entry name" value="bPH_2"/>
    <property type="match status" value="1"/>
</dbReference>
<organism evidence="3 4">
    <name type="scientific">Thalassotalea litorea</name>
    <dbReference type="NCBI Taxonomy" id="2020715"/>
    <lineage>
        <taxon>Bacteria</taxon>
        <taxon>Pseudomonadati</taxon>
        <taxon>Pseudomonadota</taxon>
        <taxon>Gammaproteobacteria</taxon>
        <taxon>Alteromonadales</taxon>
        <taxon>Colwelliaceae</taxon>
        <taxon>Thalassotalea</taxon>
    </lineage>
</organism>
<reference evidence="3 4" key="1">
    <citation type="submission" date="2019-05" db="EMBL/GenBank/DDBJ databases">
        <title>Genome sequences of Thalassotalea litorea 1K03283.</title>
        <authorList>
            <person name="Zhang D."/>
        </authorList>
    </citation>
    <scope>NUCLEOTIDE SEQUENCE [LARGE SCALE GENOMIC DNA]</scope>
    <source>
        <strain evidence="3 4">MCCC 1K03283</strain>
    </source>
</reference>
<dbReference type="AlphaFoldDB" id="A0A5R9IIN1"/>
<keyword evidence="1" id="KW-0472">Membrane</keyword>
<name>A0A5R9IIN1_9GAMM</name>